<dbReference type="AlphaFoldDB" id="A0A918S5X3"/>
<reference evidence="1" key="1">
    <citation type="journal article" date="2014" name="Int. J. Syst. Evol. Microbiol.">
        <title>Complete genome sequence of Corynebacterium casei LMG S-19264T (=DSM 44701T), isolated from a smear-ripened cheese.</title>
        <authorList>
            <consortium name="US DOE Joint Genome Institute (JGI-PGF)"/>
            <person name="Walter F."/>
            <person name="Albersmeier A."/>
            <person name="Kalinowski J."/>
            <person name="Ruckert C."/>
        </authorList>
    </citation>
    <scope>NUCLEOTIDE SEQUENCE</scope>
    <source>
        <strain evidence="1">KCTC 12711</strain>
    </source>
</reference>
<gene>
    <name evidence="1" type="ORF">GCM10008090_35250</name>
</gene>
<accession>A0A918S5X3</accession>
<sequence>MKKKIEDFSKVQSGFPLRNTTFEGGVYSQLVLNPPKDQSIELHNVSFIDCRIVDGTAIISEGVTLKEVQFINLHCSDALEIDTRASLENVKVVGNRKPQMIWLHSTDRTEHSWPSAGENSCYIDISEYHGEVSITGISTSSIRINPAEHFLIELPRFQQADWNEINVPPLSFWRVRAKLVAASGSKSGIFSLDFKDGPQRVEVLEELEVLKSYGVMK</sequence>
<dbReference type="Proteomes" id="UP000614811">
    <property type="component" value="Unassembled WGS sequence"/>
</dbReference>
<dbReference type="RefSeq" id="WP_189403036.1">
    <property type="nucleotide sequence ID" value="NZ_BMXA01000014.1"/>
</dbReference>
<name>A0A918S5X3_9GAMM</name>
<protein>
    <submittedName>
        <fullName evidence="1">Uncharacterized protein</fullName>
    </submittedName>
</protein>
<comment type="caution">
    <text evidence="1">The sequence shown here is derived from an EMBL/GenBank/DDBJ whole genome shotgun (WGS) entry which is preliminary data.</text>
</comment>
<evidence type="ECO:0000313" key="2">
    <source>
        <dbReference type="Proteomes" id="UP000614811"/>
    </source>
</evidence>
<reference evidence="1" key="2">
    <citation type="submission" date="2020-09" db="EMBL/GenBank/DDBJ databases">
        <authorList>
            <person name="Sun Q."/>
            <person name="Kim S."/>
        </authorList>
    </citation>
    <scope>NUCLEOTIDE SEQUENCE</scope>
    <source>
        <strain evidence="1">KCTC 12711</strain>
    </source>
</reference>
<keyword evidence="2" id="KW-1185">Reference proteome</keyword>
<organism evidence="1 2">
    <name type="scientific">Arenicella chitinivorans</name>
    <dbReference type="NCBI Taxonomy" id="1329800"/>
    <lineage>
        <taxon>Bacteria</taxon>
        <taxon>Pseudomonadati</taxon>
        <taxon>Pseudomonadota</taxon>
        <taxon>Gammaproteobacteria</taxon>
        <taxon>Arenicellales</taxon>
        <taxon>Arenicellaceae</taxon>
        <taxon>Arenicella</taxon>
    </lineage>
</organism>
<proteinExistence type="predicted"/>
<dbReference type="EMBL" id="BMXA01000014">
    <property type="protein sequence ID" value="GHA22479.1"/>
    <property type="molecule type" value="Genomic_DNA"/>
</dbReference>
<evidence type="ECO:0000313" key="1">
    <source>
        <dbReference type="EMBL" id="GHA22479.1"/>
    </source>
</evidence>